<reference evidence="1 2" key="1">
    <citation type="submission" date="2019-09" db="EMBL/GenBank/DDBJ databases">
        <title>NBRP : Genome information of microbial organism related human and environment.</title>
        <authorList>
            <person name="Hattori M."/>
            <person name="Oshima K."/>
            <person name="Inaba H."/>
            <person name="Suda W."/>
            <person name="Sakamoto M."/>
            <person name="Iino T."/>
            <person name="Kitahara M."/>
            <person name="Oshida Y."/>
            <person name="Iida T."/>
            <person name="Kudo T."/>
            <person name="Itoh T."/>
            <person name="Ohkuma M."/>
        </authorList>
    </citation>
    <scope>NUCLEOTIDE SEQUENCE [LARGE SCALE GENOMIC DNA]</scope>
    <source>
        <strain evidence="1 2">Q-1</strain>
    </source>
</reference>
<proteinExistence type="predicted"/>
<evidence type="ECO:0000313" key="2">
    <source>
        <dbReference type="Proteomes" id="UP000324996"/>
    </source>
</evidence>
<protein>
    <submittedName>
        <fullName evidence="1">Uncharacterized protein</fullName>
    </submittedName>
</protein>
<gene>
    <name evidence="1" type="ORF">JCM17846_06510</name>
</gene>
<evidence type="ECO:0000313" key="1">
    <source>
        <dbReference type="EMBL" id="GER02969.1"/>
    </source>
</evidence>
<accession>A0A5A7N7B6</accession>
<dbReference type="AlphaFoldDB" id="A0A5A7N7B6"/>
<dbReference type="RefSeq" id="WP_150006779.1">
    <property type="nucleotide sequence ID" value="NZ_BKCN01000002.1"/>
</dbReference>
<organism evidence="1 2">
    <name type="scientific">Iodidimonas nitroreducens</name>
    <dbReference type="NCBI Taxonomy" id="1236968"/>
    <lineage>
        <taxon>Bacteria</taxon>
        <taxon>Pseudomonadati</taxon>
        <taxon>Pseudomonadota</taxon>
        <taxon>Alphaproteobacteria</taxon>
        <taxon>Iodidimonadales</taxon>
        <taxon>Iodidimonadaceae</taxon>
        <taxon>Iodidimonas</taxon>
    </lineage>
</organism>
<dbReference type="EMBL" id="BKCN01000002">
    <property type="protein sequence ID" value="GER02969.1"/>
    <property type="molecule type" value="Genomic_DNA"/>
</dbReference>
<sequence>MAFYQYWLSLNDGKTPHRTTFNPFKVPSALPWIILFEQVAASDDPEAEPDYRVRLHGSGISAVIKASWKGRLLSQQMDHAMFLKRCAEFKRVLDSGQPQFSRGDMIVNQIKWIITRGIFPMHVEGGSPQIFFLGVSEKHI</sequence>
<keyword evidence="2" id="KW-1185">Reference proteome</keyword>
<comment type="caution">
    <text evidence="1">The sequence shown here is derived from an EMBL/GenBank/DDBJ whole genome shotgun (WGS) entry which is preliminary data.</text>
</comment>
<dbReference type="Proteomes" id="UP000324996">
    <property type="component" value="Unassembled WGS sequence"/>
</dbReference>
<name>A0A5A7N7B6_9PROT</name>